<proteinExistence type="predicted"/>
<sequence>MKVHKSIKVVKIKQDITAFEHNIRYNSTNFPINEALCKITYTLALCPALA</sequence>
<name>Q7VPN4_HAEDU</name>
<evidence type="ECO:0000313" key="1">
    <source>
        <dbReference type="EMBL" id="AAP95040.1"/>
    </source>
</evidence>
<dbReference type="KEGG" id="hdu:HD_0022"/>
<accession>Q7VPN4</accession>
<dbReference type="HOGENOM" id="CLU_3118401_0_0_6"/>
<gene>
    <name evidence="1" type="ordered locus">HD_0022</name>
</gene>
<reference evidence="2" key="1">
    <citation type="submission" date="2003-06" db="EMBL/GenBank/DDBJ databases">
        <title>The complete genome sequence of Haemophilus ducreyi.</title>
        <authorList>
            <person name="Munson R.S. Jr."/>
            <person name="Ray W.C."/>
            <person name="Mahairas G."/>
            <person name="Sabo P."/>
            <person name="Mungur R."/>
            <person name="Johnson L."/>
            <person name="Nguyen D."/>
            <person name="Wang J."/>
            <person name="Forst C."/>
            <person name="Hood L."/>
        </authorList>
    </citation>
    <scope>NUCLEOTIDE SEQUENCE [LARGE SCALE GENOMIC DNA]</scope>
    <source>
        <strain evidence="2">35000HP / ATCC 700724</strain>
    </source>
</reference>
<dbReference type="STRING" id="233412.HD_0022"/>
<evidence type="ECO:0000313" key="2">
    <source>
        <dbReference type="Proteomes" id="UP000001022"/>
    </source>
</evidence>
<dbReference type="AlphaFoldDB" id="Q7VPN4"/>
<organism evidence="1 2">
    <name type="scientific">Haemophilus ducreyi (strain 35000HP / ATCC 700724)</name>
    <dbReference type="NCBI Taxonomy" id="233412"/>
    <lineage>
        <taxon>Bacteria</taxon>
        <taxon>Pseudomonadati</taxon>
        <taxon>Pseudomonadota</taxon>
        <taxon>Gammaproteobacteria</taxon>
        <taxon>Pasteurellales</taxon>
        <taxon>Pasteurellaceae</taxon>
        <taxon>Haemophilus</taxon>
    </lineage>
</organism>
<keyword evidence="2" id="KW-1185">Reference proteome</keyword>
<dbReference type="Proteomes" id="UP000001022">
    <property type="component" value="Chromosome"/>
</dbReference>
<dbReference type="EMBL" id="AE017143">
    <property type="protein sequence ID" value="AAP95040.1"/>
    <property type="molecule type" value="Genomic_DNA"/>
</dbReference>
<protein>
    <submittedName>
        <fullName evidence="1">Uncharacterized protein</fullName>
    </submittedName>
</protein>